<comment type="catalytic activity">
    <reaction evidence="1">
        <text>AMP + H2O = D-ribose 5-phosphate + adenine</text>
        <dbReference type="Rhea" id="RHEA:20129"/>
        <dbReference type="ChEBI" id="CHEBI:15377"/>
        <dbReference type="ChEBI" id="CHEBI:16708"/>
        <dbReference type="ChEBI" id="CHEBI:78346"/>
        <dbReference type="ChEBI" id="CHEBI:456215"/>
        <dbReference type="EC" id="3.2.2.4"/>
    </reaction>
</comment>
<name>A0ABT7QXY7_9BACT</name>
<reference evidence="4" key="1">
    <citation type="submission" date="2023-01" db="EMBL/GenBank/DDBJ databases">
        <title>Sulfurovum sp. zt1-1 genome assembly.</title>
        <authorList>
            <person name="Wang J."/>
        </authorList>
    </citation>
    <scope>NUCLEOTIDE SEQUENCE</scope>
    <source>
        <strain evidence="4">Zt1-1</strain>
    </source>
</reference>
<organism evidence="4 5">
    <name type="scientific">Sulfurovum zhangzhouensis</name>
    <dbReference type="NCBI Taxonomy" id="3019067"/>
    <lineage>
        <taxon>Bacteria</taxon>
        <taxon>Pseudomonadati</taxon>
        <taxon>Campylobacterota</taxon>
        <taxon>Epsilonproteobacteria</taxon>
        <taxon>Campylobacterales</taxon>
        <taxon>Sulfurovaceae</taxon>
        <taxon>Sulfurovum</taxon>
    </lineage>
</organism>
<evidence type="ECO:0000256" key="2">
    <source>
        <dbReference type="ARBA" id="ARBA00011985"/>
    </source>
</evidence>
<evidence type="ECO:0000313" key="4">
    <source>
        <dbReference type="EMBL" id="MDM5271690.1"/>
    </source>
</evidence>
<dbReference type="Proteomes" id="UP001169069">
    <property type="component" value="Unassembled WGS sequence"/>
</dbReference>
<dbReference type="RefSeq" id="WP_289413379.1">
    <property type="nucleotide sequence ID" value="NZ_JAQIBD010000002.1"/>
</dbReference>
<evidence type="ECO:0000313" key="5">
    <source>
        <dbReference type="Proteomes" id="UP001169069"/>
    </source>
</evidence>
<dbReference type="PANTHER" id="PTHR43393">
    <property type="entry name" value="CYTOKININ RIBOSIDE 5'-MONOPHOSPHATE PHOSPHORIBOHYDROLASE"/>
    <property type="match status" value="1"/>
</dbReference>
<dbReference type="SUPFAM" id="SSF102405">
    <property type="entry name" value="MCP/YpsA-like"/>
    <property type="match status" value="1"/>
</dbReference>
<dbReference type="EMBL" id="JAQIBD010000002">
    <property type="protein sequence ID" value="MDM5271690.1"/>
    <property type="molecule type" value="Genomic_DNA"/>
</dbReference>
<dbReference type="InterPro" id="IPR031100">
    <property type="entry name" value="LOG_fam"/>
</dbReference>
<evidence type="ECO:0000256" key="3">
    <source>
        <dbReference type="ARBA" id="ARBA00031983"/>
    </source>
</evidence>
<accession>A0ABT7QXY7</accession>
<protein>
    <recommendedName>
        <fullName evidence="3">AMP nucleosidase</fullName>
        <ecNumber evidence="2">3.2.2.4</ecNumber>
    </recommendedName>
    <alternativeName>
        <fullName evidence="3">AMP nucleosidase</fullName>
    </alternativeName>
</protein>
<keyword evidence="5" id="KW-1185">Reference proteome</keyword>
<dbReference type="InterPro" id="IPR052341">
    <property type="entry name" value="LOG_family_nucleotidases"/>
</dbReference>
<dbReference type="EC" id="3.2.2.4" evidence="2"/>
<gene>
    <name evidence="4" type="ORF">PGH07_05845</name>
</gene>
<dbReference type="Gene3D" id="3.40.50.450">
    <property type="match status" value="1"/>
</dbReference>
<evidence type="ECO:0000256" key="1">
    <source>
        <dbReference type="ARBA" id="ARBA00000274"/>
    </source>
</evidence>
<proteinExistence type="predicted"/>
<comment type="caution">
    <text evidence="4">The sequence shown here is derived from an EMBL/GenBank/DDBJ whole genome shotgun (WGS) entry which is preliminary data.</text>
</comment>
<dbReference type="PANTHER" id="PTHR43393:SF3">
    <property type="entry name" value="LYSINE DECARBOXYLASE-LIKE PROTEIN"/>
    <property type="match status" value="1"/>
</dbReference>
<sequence length="271" mass="30619">MLRHSKANKANASFLYHDEARGVRLQLDYLKAEVAMREHHIEHTIVVFGSARIIEPEVAIQAHAEAEKNLEQAPDSPQLQVALKRATAMLKKSIHYEEARAFGRLVGASGKGPHDSRITLMTGAGPGIMEAANRGATDVGAKSIGLKIELPFEQTSNPYITPELNFVFHYFAIRKLHFMHRAKALVVFPGGFGTLDELFEVLTLIQTDTSEPMPVILIHREYWDRLINFEMLRDEEMISDTDYNLLSYAENAQEAWNSILKWYSDRGNPLC</sequence>
<dbReference type="Pfam" id="PF03641">
    <property type="entry name" value="Lysine_decarbox"/>
    <property type="match status" value="1"/>
</dbReference>